<dbReference type="EMBL" id="PKMF04001016">
    <property type="protein sequence ID" value="KAK7815339.1"/>
    <property type="molecule type" value="Genomic_DNA"/>
</dbReference>
<comment type="caution">
    <text evidence="1">The sequence shown here is derived from an EMBL/GenBank/DDBJ whole genome shotgun (WGS) entry which is preliminary data.</text>
</comment>
<organism evidence="1 2">
    <name type="scientific">Quercus suber</name>
    <name type="common">Cork oak</name>
    <dbReference type="NCBI Taxonomy" id="58331"/>
    <lineage>
        <taxon>Eukaryota</taxon>
        <taxon>Viridiplantae</taxon>
        <taxon>Streptophyta</taxon>
        <taxon>Embryophyta</taxon>
        <taxon>Tracheophyta</taxon>
        <taxon>Spermatophyta</taxon>
        <taxon>Magnoliopsida</taxon>
        <taxon>eudicotyledons</taxon>
        <taxon>Gunneridae</taxon>
        <taxon>Pentapetalae</taxon>
        <taxon>rosids</taxon>
        <taxon>fabids</taxon>
        <taxon>Fagales</taxon>
        <taxon>Fagaceae</taxon>
        <taxon>Quercus</taxon>
    </lineage>
</organism>
<evidence type="ECO:0000313" key="2">
    <source>
        <dbReference type="Proteomes" id="UP000237347"/>
    </source>
</evidence>
<keyword evidence="2" id="KW-1185">Reference proteome</keyword>
<evidence type="ECO:0000313" key="1">
    <source>
        <dbReference type="EMBL" id="KAK7815339.1"/>
    </source>
</evidence>
<dbReference type="AlphaFoldDB" id="A0AAW0IM22"/>
<gene>
    <name evidence="1" type="ORF">CFP56_001731</name>
</gene>
<accession>A0AAW0IM22</accession>
<proteinExistence type="predicted"/>
<dbReference type="Proteomes" id="UP000237347">
    <property type="component" value="Unassembled WGS sequence"/>
</dbReference>
<sequence length="133" mass="15115">MCVGTNTNTITLNPNRKLSPTQPKTKILCKNKSAFEENKQARKQASVDYEKGEHEVSTRLISLRKADIPKHYRGTASESRPIAFRGIGLYRKWSIKSSGSVLMTTLRAYYMLGIIGQIKHMVFFFLRCKSGEN</sequence>
<reference evidence="1 2" key="1">
    <citation type="journal article" date="2018" name="Sci. Data">
        <title>The draft genome sequence of cork oak.</title>
        <authorList>
            <person name="Ramos A.M."/>
            <person name="Usie A."/>
            <person name="Barbosa P."/>
            <person name="Barros P.M."/>
            <person name="Capote T."/>
            <person name="Chaves I."/>
            <person name="Simoes F."/>
            <person name="Abreu I."/>
            <person name="Carrasquinho I."/>
            <person name="Faro C."/>
            <person name="Guimaraes J.B."/>
            <person name="Mendonca D."/>
            <person name="Nobrega F."/>
            <person name="Rodrigues L."/>
            <person name="Saibo N.J.M."/>
            <person name="Varela M.C."/>
            <person name="Egas C."/>
            <person name="Matos J."/>
            <person name="Miguel C.M."/>
            <person name="Oliveira M.M."/>
            <person name="Ricardo C.P."/>
            <person name="Goncalves S."/>
        </authorList>
    </citation>
    <scope>NUCLEOTIDE SEQUENCE [LARGE SCALE GENOMIC DNA]</scope>
    <source>
        <strain evidence="2">cv. HL8</strain>
    </source>
</reference>
<name>A0AAW0IM22_QUESU</name>
<protein>
    <submittedName>
        <fullName evidence="1">Pentatricopeptide repeat-containing protein</fullName>
    </submittedName>
</protein>